<evidence type="ECO:0000256" key="2">
    <source>
        <dbReference type="ARBA" id="ARBA00022614"/>
    </source>
</evidence>
<keyword evidence="2" id="KW-0433">Leucine-rich repeat</keyword>
<feature type="region of interest" description="Disordered" evidence="4">
    <location>
        <begin position="420"/>
        <end position="457"/>
    </location>
</feature>
<dbReference type="EMBL" id="JASPKY010000284">
    <property type="protein sequence ID" value="KAK9711116.1"/>
    <property type="molecule type" value="Genomic_DNA"/>
</dbReference>
<dbReference type="PANTHER" id="PTHR24113">
    <property type="entry name" value="RAN GTPASE-ACTIVATING PROTEIN 1"/>
    <property type="match status" value="1"/>
</dbReference>
<comment type="caution">
    <text evidence="5">The sequence shown here is derived from an EMBL/GenBank/DDBJ whole genome shotgun (WGS) entry which is preliminary data.</text>
</comment>
<name>A0AAW1K250_POPJA</name>
<dbReference type="GO" id="GO:0031267">
    <property type="term" value="F:small GTPase binding"/>
    <property type="evidence" value="ECO:0007669"/>
    <property type="project" value="TreeGrafter"/>
</dbReference>
<reference evidence="5 6" key="1">
    <citation type="journal article" date="2024" name="BMC Genomics">
        <title>De novo assembly and annotation of Popillia japonica's genome with initial clues to its potential as an invasive pest.</title>
        <authorList>
            <person name="Cucini C."/>
            <person name="Boschi S."/>
            <person name="Funari R."/>
            <person name="Cardaioli E."/>
            <person name="Iannotti N."/>
            <person name="Marturano G."/>
            <person name="Paoli F."/>
            <person name="Bruttini M."/>
            <person name="Carapelli A."/>
            <person name="Frati F."/>
            <person name="Nardi F."/>
        </authorList>
    </citation>
    <scope>NUCLEOTIDE SEQUENCE [LARGE SCALE GENOMIC DNA]</scope>
    <source>
        <strain evidence="5">DMR45628</strain>
    </source>
</reference>
<dbReference type="PANTHER" id="PTHR24113:SF12">
    <property type="entry name" value="RAN GTPASE-ACTIVATING PROTEIN 1"/>
    <property type="match status" value="1"/>
</dbReference>
<gene>
    <name evidence="5" type="ORF">QE152_g25632</name>
</gene>
<evidence type="ECO:0000256" key="3">
    <source>
        <dbReference type="ARBA" id="ARBA00022737"/>
    </source>
</evidence>
<dbReference type="GO" id="GO:0048471">
    <property type="term" value="C:perinuclear region of cytoplasm"/>
    <property type="evidence" value="ECO:0007669"/>
    <property type="project" value="TreeGrafter"/>
</dbReference>
<keyword evidence="6" id="KW-1185">Reference proteome</keyword>
<keyword evidence="1" id="KW-0343">GTPase activation</keyword>
<dbReference type="GO" id="GO:0006913">
    <property type="term" value="P:nucleocytoplasmic transport"/>
    <property type="evidence" value="ECO:0007669"/>
    <property type="project" value="TreeGrafter"/>
</dbReference>
<dbReference type="InterPro" id="IPR032675">
    <property type="entry name" value="LRR_dom_sf"/>
</dbReference>
<dbReference type="InterPro" id="IPR027038">
    <property type="entry name" value="RanGap"/>
</dbReference>
<dbReference type="Pfam" id="PF13516">
    <property type="entry name" value="LRR_6"/>
    <property type="match status" value="2"/>
</dbReference>
<dbReference type="InterPro" id="IPR001611">
    <property type="entry name" value="Leu-rich_rpt"/>
</dbReference>
<dbReference type="GO" id="GO:0005634">
    <property type="term" value="C:nucleus"/>
    <property type="evidence" value="ECO:0007669"/>
    <property type="project" value="TreeGrafter"/>
</dbReference>
<keyword evidence="3" id="KW-0677">Repeat</keyword>
<dbReference type="SUPFAM" id="SSF52047">
    <property type="entry name" value="RNI-like"/>
    <property type="match status" value="1"/>
</dbReference>
<accession>A0AAW1K250</accession>
<evidence type="ECO:0000313" key="5">
    <source>
        <dbReference type="EMBL" id="KAK9711116.1"/>
    </source>
</evidence>
<feature type="compositionally biased region" description="Acidic residues" evidence="4">
    <location>
        <begin position="420"/>
        <end position="437"/>
    </location>
</feature>
<evidence type="ECO:0000313" key="6">
    <source>
        <dbReference type="Proteomes" id="UP001458880"/>
    </source>
</evidence>
<dbReference type="GO" id="GO:0005829">
    <property type="term" value="C:cytosol"/>
    <property type="evidence" value="ECO:0007669"/>
    <property type="project" value="TreeGrafter"/>
</dbReference>
<evidence type="ECO:0000256" key="1">
    <source>
        <dbReference type="ARBA" id="ARBA00022468"/>
    </source>
</evidence>
<dbReference type="Gene3D" id="3.80.10.10">
    <property type="entry name" value="Ribonuclease Inhibitor"/>
    <property type="match status" value="2"/>
</dbReference>
<dbReference type="GO" id="GO:0005096">
    <property type="term" value="F:GTPase activator activity"/>
    <property type="evidence" value="ECO:0007669"/>
    <property type="project" value="UniProtKB-KW"/>
</dbReference>
<evidence type="ECO:0000256" key="4">
    <source>
        <dbReference type="SAM" id="MobiDB-lite"/>
    </source>
</evidence>
<dbReference type="Proteomes" id="UP001458880">
    <property type="component" value="Unassembled WGS sequence"/>
</dbReference>
<sequence>MRFPHIINDNTRIEYTPAEAALDLQDESDRKVKAEDFEWDSELCPLLSTLCIQAIAKNFSKKPLLDELPCHDRLYLLEILSTDLDLEIVVPLIENEIYWKRRYKDKFGVAKDTKHIGWTWKCLYLEKHVQKMIAEAQPQYSDEDGMDDILKLLNPYIHKLRVAELQSWKPPLTWEKHDIPSVYPTDHIDFNPILLPLEYIEELDITYGMRNVGTEFTWNMFKLSVVDCRRLGKAILPLKLLKIFRLHGCAVDDDRVRALSQNLIKHKTIVELDLSHCLIADQGVTGAEGIGYALLQDGCCPLVHLDLRLNPLGHDGVMGIFRALVRGSKPEEINIAACLFEDNTADRLCQVLMLNSTLKWLDVSCNWFSESASESILQSMATNKSLHWLDLRDTDIPHEIVEGVNKYLLRNRLGLDDLDESITSDEKEDAEVEDEDESKLVETIPEKIQANESSDED</sequence>
<organism evidence="5 6">
    <name type="scientific">Popillia japonica</name>
    <name type="common">Japanese beetle</name>
    <dbReference type="NCBI Taxonomy" id="7064"/>
    <lineage>
        <taxon>Eukaryota</taxon>
        <taxon>Metazoa</taxon>
        <taxon>Ecdysozoa</taxon>
        <taxon>Arthropoda</taxon>
        <taxon>Hexapoda</taxon>
        <taxon>Insecta</taxon>
        <taxon>Pterygota</taxon>
        <taxon>Neoptera</taxon>
        <taxon>Endopterygota</taxon>
        <taxon>Coleoptera</taxon>
        <taxon>Polyphaga</taxon>
        <taxon>Scarabaeiformia</taxon>
        <taxon>Scarabaeidae</taxon>
        <taxon>Rutelinae</taxon>
        <taxon>Popillia</taxon>
    </lineage>
</organism>
<dbReference type="AlphaFoldDB" id="A0AAW1K250"/>
<protein>
    <submittedName>
        <fullName evidence="5">Leucine rich repeat</fullName>
    </submittedName>
</protein>
<proteinExistence type="predicted"/>